<dbReference type="AlphaFoldDB" id="A0A392MYR7"/>
<dbReference type="EMBL" id="LXQA010023236">
    <property type="protein sequence ID" value="MCH92696.1"/>
    <property type="molecule type" value="Genomic_DNA"/>
</dbReference>
<proteinExistence type="predicted"/>
<organism evidence="1 2">
    <name type="scientific">Trifolium medium</name>
    <dbReference type="NCBI Taxonomy" id="97028"/>
    <lineage>
        <taxon>Eukaryota</taxon>
        <taxon>Viridiplantae</taxon>
        <taxon>Streptophyta</taxon>
        <taxon>Embryophyta</taxon>
        <taxon>Tracheophyta</taxon>
        <taxon>Spermatophyta</taxon>
        <taxon>Magnoliopsida</taxon>
        <taxon>eudicotyledons</taxon>
        <taxon>Gunneridae</taxon>
        <taxon>Pentapetalae</taxon>
        <taxon>rosids</taxon>
        <taxon>fabids</taxon>
        <taxon>Fabales</taxon>
        <taxon>Fabaceae</taxon>
        <taxon>Papilionoideae</taxon>
        <taxon>50 kb inversion clade</taxon>
        <taxon>NPAAA clade</taxon>
        <taxon>Hologalegina</taxon>
        <taxon>IRL clade</taxon>
        <taxon>Trifolieae</taxon>
        <taxon>Trifolium</taxon>
    </lineage>
</organism>
<dbReference type="Proteomes" id="UP000265520">
    <property type="component" value="Unassembled WGS sequence"/>
</dbReference>
<sequence>MVRFSLGNLIGGPEYEEEASGEGFTAFNKGVFVGVSQAELQYLGGEVVTFSGLDPDKWSFVDDVNKVDYGGDDSVDDFEVEGLM</sequence>
<name>A0A392MYR7_9FABA</name>
<accession>A0A392MYR7</accession>
<protein>
    <submittedName>
        <fullName evidence="1">Uncharacterized protein</fullName>
    </submittedName>
</protein>
<evidence type="ECO:0000313" key="1">
    <source>
        <dbReference type="EMBL" id="MCH92696.1"/>
    </source>
</evidence>
<reference evidence="1 2" key="1">
    <citation type="journal article" date="2018" name="Front. Plant Sci.">
        <title>Red Clover (Trifolium pratense) and Zigzag Clover (T. medium) - A Picture of Genomic Similarities and Differences.</title>
        <authorList>
            <person name="Dluhosova J."/>
            <person name="Istvanek J."/>
            <person name="Nedelnik J."/>
            <person name="Repkova J."/>
        </authorList>
    </citation>
    <scope>NUCLEOTIDE SEQUENCE [LARGE SCALE GENOMIC DNA]</scope>
    <source>
        <strain evidence="2">cv. 10/8</strain>
        <tissue evidence="1">Leaf</tissue>
    </source>
</reference>
<evidence type="ECO:0000313" key="2">
    <source>
        <dbReference type="Proteomes" id="UP000265520"/>
    </source>
</evidence>
<keyword evidence="2" id="KW-1185">Reference proteome</keyword>
<comment type="caution">
    <text evidence="1">The sequence shown here is derived from an EMBL/GenBank/DDBJ whole genome shotgun (WGS) entry which is preliminary data.</text>
</comment>